<dbReference type="AlphaFoldDB" id="A0A8X6L5Y5"/>
<keyword evidence="2" id="KW-1185">Reference proteome</keyword>
<protein>
    <submittedName>
        <fullName evidence="1">Uncharacterized protein</fullName>
    </submittedName>
</protein>
<name>A0A8X6L5Y5_TRICU</name>
<organism evidence="1 2">
    <name type="scientific">Trichonephila clavata</name>
    <name type="common">Joro spider</name>
    <name type="synonym">Nephila clavata</name>
    <dbReference type="NCBI Taxonomy" id="2740835"/>
    <lineage>
        <taxon>Eukaryota</taxon>
        <taxon>Metazoa</taxon>
        <taxon>Ecdysozoa</taxon>
        <taxon>Arthropoda</taxon>
        <taxon>Chelicerata</taxon>
        <taxon>Arachnida</taxon>
        <taxon>Araneae</taxon>
        <taxon>Araneomorphae</taxon>
        <taxon>Entelegynae</taxon>
        <taxon>Araneoidea</taxon>
        <taxon>Nephilidae</taxon>
        <taxon>Trichonephila</taxon>
    </lineage>
</organism>
<comment type="caution">
    <text evidence="1">The sequence shown here is derived from an EMBL/GenBank/DDBJ whole genome shotgun (WGS) entry which is preliminary data.</text>
</comment>
<accession>A0A8X6L5Y5</accession>
<sequence length="75" mass="8577">MRDLDLPKKTAMLLASRLHQCNLLLPVVKISKCRTHENSLLHFIDKKEHVFACIGVNGLMDFMNIVMIQITRGCL</sequence>
<proteinExistence type="predicted"/>
<evidence type="ECO:0000313" key="1">
    <source>
        <dbReference type="EMBL" id="GFQ97714.1"/>
    </source>
</evidence>
<dbReference type="Proteomes" id="UP000887116">
    <property type="component" value="Unassembled WGS sequence"/>
</dbReference>
<dbReference type="EMBL" id="BMAO01024786">
    <property type="protein sequence ID" value="GFQ97714.1"/>
    <property type="molecule type" value="Genomic_DNA"/>
</dbReference>
<reference evidence="1" key="1">
    <citation type="submission" date="2020-07" db="EMBL/GenBank/DDBJ databases">
        <title>Multicomponent nature underlies the extraordinary mechanical properties of spider dragline silk.</title>
        <authorList>
            <person name="Kono N."/>
            <person name="Nakamura H."/>
            <person name="Mori M."/>
            <person name="Yoshida Y."/>
            <person name="Ohtoshi R."/>
            <person name="Malay A.D."/>
            <person name="Moran D.A.P."/>
            <person name="Tomita M."/>
            <person name="Numata K."/>
            <person name="Arakawa K."/>
        </authorList>
    </citation>
    <scope>NUCLEOTIDE SEQUENCE</scope>
</reference>
<gene>
    <name evidence="1" type="ORF">TNCT_624311</name>
</gene>
<evidence type="ECO:0000313" key="2">
    <source>
        <dbReference type="Proteomes" id="UP000887116"/>
    </source>
</evidence>